<gene>
    <name evidence="1" type="ORF">BJ508DRAFT_417504</name>
</gene>
<evidence type="ECO:0000313" key="1">
    <source>
        <dbReference type="EMBL" id="RPA76586.1"/>
    </source>
</evidence>
<organism evidence="1 2">
    <name type="scientific">Ascobolus immersus RN42</name>
    <dbReference type="NCBI Taxonomy" id="1160509"/>
    <lineage>
        <taxon>Eukaryota</taxon>
        <taxon>Fungi</taxon>
        <taxon>Dikarya</taxon>
        <taxon>Ascomycota</taxon>
        <taxon>Pezizomycotina</taxon>
        <taxon>Pezizomycetes</taxon>
        <taxon>Pezizales</taxon>
        <taxon>Ascobolaceae</taxon>
        <taxon>Ascobolus</taxon>
    </lineage>
</organism>
<reference evidence="1 2" key="1">
    <citation type="journal article" date="2018" name="Nat. Ecol. Evol.">
        <title>Pezizomycetes genomes reveal the molecular basis of ectomycorrhizal truffle lifestyle.</title>
        <authorList>
            <person name="Murat C."/>
            <person name="Payen T."/>
            <person name="Noel B."/>
            <person name="Kuo A."/>
            <person name="Morin E."/>
            <person name="Chen J."/>
            <person name="Kohler A."/>
            <person name="Krizsan K."/>
            <person name="Balestrini R."/>
            <person name="Da Silva C."/>
            <person name="Montanini B."/>
            <person name="Hainaut M."/>
            <person name="Levati E."/>
            <person name="Barry K.W."/>
            <person name="Belfiori B."/>
            <person name="Cichocki N."/>
            <person name="Clum A."/>
            <person name="Dockter R.B."/>
            <person name="Fauchery L."/>
            <person name="Guy J."/>
            <person name="Iotti M."/>
            <person name="Le Tacon F."/>
            <person name="Lindquist E.A."/>
            <person name="Lipzen A."/>
            <person name="Malagnac F."/>
            <person name="Mello A."/>
            <person name="Molinier V."/>
            <person name="Miyauchi S."/>
            <person name="Poulain J."/>
            <person name="Riccioni C."/>
            <person name="Rubini A."/>
            <person name="Sitrit Y."/>
            <person name="Splivallo R."/>
            <person name="Traeger S."/>
            <person name="Wang M."/>
            <person name="Zifcakova L."/>
            <person name="Wipf D."/>
            <person name="Zambonelli A."/>
            <person name="Paolocci F."/>
            <person name="Nowrousian M."/>
            <person name="Ottonello S."/>
            <person name="Baldrian P."/>
            <person name="Spatafora J.W."/>
            <person name="Henrissat B."/>
            <person name="Nagy L.G."/>
            <person name="Aury J.M."/>
            <person name="Wincker P."/>
            <person name="Grigoriev I.V."/>
            <person name="Bonfante P."/>
            <person name="Martin F.M."/>
        </authorList>
    </citation>
    <scope>NUCLEOTIDE SEQUENCE [LARGE SCALE GENOMIC DNA]</scope>
    <source>
        <strain evidence="1 2">RN42</strain>
    </source>
</reference>
<dbReference type="EMBL" id="ML119741">
    <property type="protein sequence ID" value="RPA76586.1"/>
    <property type="molecule type" value="Genomic_DNA"/>
</dbReference>
<accession>A0A3N4HU59</accession>
<sequence>MRLWDGNEEILRPYEPTPQQLLKAKDGLARFLAKFDETILYLRIAKDPHNFQAELQMQRPPRLVRTDGQYWKWTFPPSMLFSAWGSVKANLFGFSPSVSSWEYLYTHFQKRLERGFASRKQVELIMCALHSWKAFAECIMDLLCTDPEAVISDSVLRLQVVEEASKAIDYSLW</sequence>
<keyword evidence="2" id="KW-1185">Reference proteome</keyword>
<dbReference type="AlphaFoldDB" id="A0A3N4HU59"/>
<name>A0A3N4HU59_ASCIM</name>
<protein>
    <submittedName>
        <fullName evidence="1">Uncharacterized protein</fullName>
    </submittedName>
</protein>
<dbReference type="Proteomes" id="UP000275078">
    <property type="component" value="Unassembled WGS sequence"/>
</dbReference>
<evidence type="ECO:0000313" key="2">
    <source>
        <dbReference type="Proteomes" id="UP000275078"/>
    </source>
</evidence>
<proteinExistence type="predicted"/>